<feature type="modified residue" description="4-aspartylphosphate" evidence="1">
    <location>
        <position position="57"/>
    </location>
</feature>
<dbReference type="Pfam" id="PF04397">
    <property type="entry name" value="LytTR"/>
    <property type="match status" value="1"/>
</dbReference>
<dbReference type="EMBL" id="JBHULM010000011">
    <property type="protein sequence ID" value="MFD2542632.1"/>
    <property type="molecule type" value="Genomic_DNA"/>
</dbReference>
<dbReference type="Gene3D" id="2.40.50.1020">
    <property type="entry name" value="LytTr DNA-binding domain"/>
    <property type="match status" value="1"/>
</dbReference>
<name>A0ABW5K0W3_9FLAO</name>
<dbReference type="SUPFAM" id="SSF52172">
    <property type="entry name" value="CheY-like"/>
    <property type="match status" value="1"/>
</dbReference>
<reference evidence="5" key="1">
    <citation type="journal article" date="2019" name="Int. J. Syst. Evol. Microbiol.">
        <title>The Global Catalogue of Microorganisms (GCM) 10K type strain sequencing project: providing services to taxonomists for standard genome sequencing and annotation.</title>
        <authorList>
            <consortium name="The Broad Institute Genomics Platform"/>
            <consortium name="The Broad Institute Genome Sequencing Center for Infectious Disease"/>
            <person name="Wu L."/>
            <person name="Ma J."/>
        </authorList>
    </citation>
    <scope>NUCLEOTIDE SEQUENCE [LARGE SCALE GENOMIC DNA]</scope>
    <source>
        <strain evidence="5">KCTC 42808</strain>
    </source>
</reference>
<dbReference type="Gene3D" id="3.40.50.2300">
    <property type="match status" value="1"/>
</dbReference>
<evidence type="ECO:0000256" key="1">
    <source>
        <dbReference type="PROSITE-ProRule" id="PRU00169"/>
    </source>
</evidence>
<dbReference type="InterPro" id="IPR046947">
    <property type="entry name" value="LytR-like"/>
</dbReference>
<dbReference type="SMART" id="SM00850">
    <property type="entry name" value="LytTR"/>
    <property type="match status" value="1"/>
</dbReference>
<dbReference type="InterPro" id="IPR001789">
    <property type="entry name" value="Sig_transdc_resp-reg_receiver"/>
</dbReference>
<evidence type="ECO:0000313" key="4">
    <source>
        <dbReference type="EMBL" id="MFD2542632.1"/>
    </source>
</evidence>
<gene>
    <name evidence="4" type="ORF">ACFSSB_09920</name>
</gene>
<dbReference type="RefSeq" id="WP_379903705.1">
    <property type="nucleotide sequence ID" value="NZ_JBHULM010000011.1"/>
</dbReference>
<dbReference type="PROSITE" id="PS50110">
    <property type="entry name" value="RESPONSE_REGULATORY"/>
    <property type="match status" value="1"/>
</dbReference>
<feature type="domain" description="Response regulatory" evidence="2">
    <location>
        <begin position="3"/>
        <end position="118"/>
    </location>
</feature>
<evidence type="ECO:0000259" key="2">
    <source>
        <dbReference type="PROSITE" id="PS50110"/>
    </source>
</evidence>
<dbReference type="PANTHER" id="PTHR37299:SF1">
    <property type="entry name" value="STAGE 0 SPORULATION PROTEIN A HOMOLOG"/>
    <property type="match status" value="1"/>
</dbReference>
<dbReference type="Proteomes" id="UP001597467">
    <property type="component" value="Unassembled WGS sequence"/>
</dbReference>
<protein>
    <submittedName>
        <fullName evidence="4">LytR/AlgR family response regulator transcription factor</fullName>
    </submittedName>
</protein>
<evidence type="ECO:0000259" key="3">
    <source>
        <dbReference type="PROSITE" id="PS50930"/>
    </source>
</evidence>
<evidence type="ECO:0000313" key="5">
    <source>
        <dbReference type="Proteomes" id="UP001597467"/>
    </source>
</evidence>
<dbReference type="PANTHER" id="PTHR37299">
    <property type="entry name" value="TRANSCRIPTIONAL REGULATOR-RELATED"/>
    <property type="match status" value="1"/>
</dbReference>
<feature type="domain" description="HTH LytTR-type" evidence="3">
    <location>
        <begin position="146"/>
        <end position="246"/>
    </location>
</feature>
<dbReference type="InterPro" id="IPR011006">
    <property type="entry name" value="CheY-like_superfamily"/>
</dbReference>
<keyword evidence="5" id="KW-1185">Reference proteome</keyword>
<dbReference type="PROSITE" id="PS50930">
    <property type="entry name" value="HTH_LYTTR"/>
    <property type="match status" value="1"/>
</dbReference>
<dbReference type="Pfam" id="PF00072">
    <property type="entry name" value="Response_reg"/>
    <property type="match status" value="1"/>
</dbReference>
<keyword evidence="1" id="KW-0597">Phosphoprotein</keyword>
<comment type="caution">
    <text evidence="4">The sequence shown here is derived from an EMBL/GenBank/DDBJ whole genome shotgun (WGS) entry which is preliminary data.</text>
</comment>
<dbReference type="SMART" id="SM00448">
    <property type="entry name" value="REC"/>
    <property type="match status" value="1"/>
</dbReference>
<proteinExistence type="predicted"/>
<accession>A0ABW5K0W3</accession>
<dbReference type="InterPro" id="IPR007492">
    <property type="entry name" value="LytTR_DNA-bd_dom"/>
</dbReference>
<sequence>MIKAVIVDDEQKAIQSLTWELGHFKKDIEIVQTFTSPEKAISYLNKTTNTPDCLFLDIQMPTMDGFQFLEKLTNKDFAVIITTAYDEYAIKAIKHEAIDYLLKPIDSDDLSSTINKLKNLHIKNINYDKLEELFYKFNNENSKQKITINTDGKLIFLNVEDIIFIESDGNYSTLFLKDNQKLLVTKKLKEVNAILPDQLFFRIHNSYIISLNKVKEFIKTEGYVVMQSNHKIPVARQRKLDFLDRL</sequence>
<organism evidence="4 5">
    <name type="scientific">Lacinutrix gracilariae</name>
    <dbReference type="NCBI Taxonomy" id="1747198"/>
    <lineage>
        <taxon>Bacteria</taxon>
        <taxon>Pseudomonadati</taxon>
        <taxon>Bacteroidota</taxon>
        <taxon>Flavobacteriia</taxon>
        <taxon>Flavobacteriales</taxon>
        <taxon>Flavobacteriaceae</taxon>
        <taxon>Lacinutrix</taxon>
    </lineage>
</organism>